<keyword evidence="2" id="KW-1185">Reference proteome</keyword>
<protein>
    <submittedName>
        <fullName evidence="1">Uncharacterized protein</fullName>
    </submittedName>
</protein>
<name>A0A7J6ADT4_AMEME</name>
<dbReference type="EMBL" id="JAAGNN010000013">
    <property type="protein sequence ID" value="KAF4081022.1"/>
    <property type="molecule type" value="Genomic_DNA"/>
</dbReference>
<accession>A0A7J6ADT4</accession>
<sequence>MSSKETSRVRRQKATKAKLKTKMVVSKAFVSLPVRKSPDISVSCLSGKTNANHNLKLSCSLNLKDKSLGAALGSTQYTIQQSRKAPGYTPDAEPYLFYDEENEEGPLNNAAGARQEKGTQCEVKQSVLRTISRMLKENRIIRKQWNRLSQIQAGGK</sequence>
<organism evidence="1 2">
    <name type="scientific">Ameiurus melas</name>
    <name type="common">Black bullhead</name>
    <name type="synonym">Silurus melas</name>
    <dbReference type="NCBI Taxonomy" id="219545"/>
    <lineage>
        <taxon>Eukaryota</taxon>
        <taxon>Metazoa</taxon>
        <taxon>Chordata</taxon>
        <taxon>Craniata</taxon>
        <taxon>Vertebrata</taxon>
        <taxon>Euteleostomi</taxon>
        <taxon>Actinopterygii</taxon>
        <taxon>Neopterygii</taxon>
        <taxon>Teleostei</taxon>
        <taxon>Ostariophysi</taxon>
        <taxon>Siluriformes</taxon>
        <taxon>Ictaluridae</taxon>
        <taxon>Ameiurus</taxon>
    </lineage>
</organism>
<evidence type="ECO:0000313" key="2">
    <source>
        <dbReference type="Proteomes" id="UP000593565"/>
    </source>
</evidence>
<gene>
    <name evidence="1" type="ORF">AMELA_G00156000</name>
</gene>
<reference evidence="1 2" key="1">
    <citation type="submission" date="2020-02" db="EMBL/GenBank/DDBJ databases">
        <title>A chromosome-scale genome assembly of the black bullhead catfish (Ameiurus melas).</title>
        <authorList>
            <person name="Wen M."/>
            <person name="Zham M."/>
            <person name="Cabau C."/>
            <person name="Klopp C."/>
            <person name="Donnadieu C."/>
            <person name="Roques C."/>
            <person name="Bouchez O."/>
            <person name="Lampietro C."/>
            <person name="Jouanno E."/>
            <person name="Herpin A."/>
            <person name="Louis A."/>
            <person name="Berthelot C."/>
            <person name="Parey E."/>
            <person name="Roest-Crollius H."/>
            <person name="Braasch I."/>
            <person name="Postlethwait J."/>
            <person name="Robinson-Rechavi M."/>
            <person name="Echchiki A."/>
            <person name="Begum T."/>
            <person name="Montfort J."/>
            <person name="Schartl M."/>
            <person name="Bobe J."/>
            <person name="Guiguen Y."/>
        </authorList>
    </citation>
    <scope>NUCLEOTIDE SEQUENCE [LARGE SCALE GENOMIC DNA]</scope>
    <source>
        <strain evidence="1">M_S1</strain>
        <tissue evidence="1">Blood</tissue>
    </source>
</reference>
<evidence type="ECO:0000313" key="1">
    <source>
        <dbReference type="EMBL" id="KAF4081022.1"/>
    </source>
</evidence>
<dbReference type="AlphaFoldDB" id="A0A7J6ADT4"/>
<proteinExistence type="predicted"/>
<dbReference type="Proteomes" id="UP000593565">
    <property type="component" value="Unassembled WGS sequence"/>
</dbReference>
<comment type="caution">
    <text evidence="1">The sequence shown here is derived from an EMBL/GenBank/DDBJ whole genome shotgun (WGS) entry which is preliminary data.</text>
</comment>